<dbReference type="EMBL" id="AMZH03007562">
    <property type="protein sequence ID" value="RRT61019.1"/>
    <property type="molecule type" value="Genomic_DNA"/>
</dbReference>
<accession>A0A426ZAN3</accession>
<feature type="non-terminal residue" evidence="2">
    <location>
        <position position="1"/>
    </location>
</feature>
<reference evidence="2 3" key="1">
    <citation type="journal article" date="2014" name="Agronomy (Basel)">
        <title>A Draft Genome Sequence for Ensete ventricosum, the Drought-Tolerant Tree Against Hunger.</title>
        <authorList>
            <person name="Harrison J."/>
            <person name="Moore K.A."/>
            <person name="Paszkiewicz K."/>
            <person name="Jones T."/>
            <person name="Grant M."/>
            <person name="Ambacheew D."/>
            <person name="Muzemil S."/>
            <person name="Studholme D.J."/>
        </authorList>
    </citation>
    <scope>NUCLEOTIDE SEQUENCE [LARGE SCALE GENOMIC DNA]</scope>
</reference>
<evidence type="ECO:0000256" key="1">
    <source>
        <dbReference type="SAM" id="MobiDB-lite"/>
    </source>
</evidence>
<dbReference type="PANTHER" id="PTHR46245:SF2">
    <property type="entry name" value="B3 DOMAIN-CONTAINING TRANSCRIPTION REPRESSOR VAL2"/>
    <property type="match status" value="1"/>
</dbReference>
<feature type="compositionally biased region" description="Basic and acidic residues" evidence="1">
    <location>
        <begin position="122"/>
        <end position="141"/>
    </location>
</feature>
<feature type="region of interest" description="Disordered" evidence="1">
    <location>
        <begin position="223"/>
        <end position="282"/>
    </location>
</feature>
<comment type="caution">
    <text evidence="2">The sequence shown here is derived from an EMBL/GenBank/DDBJ whole genome shotgun (WGS) entry which is preliminary data.</text>
</comment>
<feature type="region of interest" description="Disordered" evidence="1">
    <location>
        <begin position="116"/>
        <end position="165"/>
    </location>
</feature>
<evidence type="ECO:0000313" key="2">
    <source>
        <dbReference type="EMBL" id="RRT61019.1"/>
    </source>
</evidence>
<dbReference type="PANTHER" id="PTHR46245">
    <property type="entry name" value="B3 DOMAIN-CONTAINING PROTEIN OS07G0563300"/>
    <property type="match status" value="1"/>
</dbReference>
<feature type="compositionally biased region" description="Polar residues" evidence="1">
    <location>
        <begin position="223"/>
        <end position="239"/>
    </location>
</feature>
<feature type="compositionally biased region" description="Basic and acidic residues" evidence="1">
    <location>
        <begin position="246"/>
        <end position="255"/>
    </location>
</feature>
<sequence length="282" mass="30739">SSCSAPDELSQQEMQILLRQYEDLRRQRTSACFKQDSSEIAASSLDALAAAAVLGDVGNQTTTPYATTTKHPRHRPGCTCIVCIQPPSGKGPKHDPTCTCNVCMTVKRRFKTLMMRKRKRQSEREEAEVHKKVPWGSKEEVEGTSSSSKGAHHLDPQQENEFSPVSSRTIMENVEVSQGQIDLNCHPTSHDTQAANPRNSMMSLLQDAYRPLETYLKQNGLTSLASQQSKQGSPSSLTVPQDPGESEGKVPDESHFASASKEQEGGDDEGDGGTDMATSDVS</sequence>
<dbReference type="Proteomes" id="UP000287651">
    <property type="component" value="Unassembled WGS sequence"/>
</dbReference>
<dbReference type="AlphaFoldDB" id="A0A426ZAN3"/>
<gene>
    <name evidence="2" type="ORF">B296_00006853</name>
</gene>
<evidence type="ECO:0000313" key="3">
    <source>
        <dbReference type="Proteomes" id="UP000287651"/>
    </source>
</evidence>
<organism evidence="2 3">
    <name type="scientific">Ensete ventricosum</name>
    <name type="common">Abyssinian banana</name>
    <name type="synonym">Musa ensete</name>
    <dbReference type="NCBI Taxonomy" id="4639"/>
    <lineage>
        <taxon>Eukaryota</taxon>
        <taxon>Viridiplantae</taxon>
        <taxon>Streptophyta</taxon>
        <taxon>Embryophyta</taxon>
        <taxon>Tracheophyta</taxon>
        <taxon>Spermatophyta</taxon>
        <taxon>Magnoliopsida</taxon>
        <taxon>Liliopsida</taxon>
        <taxon>Zingiberales</taxon>
        <taxon>Musaceae</taxon>
        <taxon>Ensete</taxon>
    </lineage>
</organism>
<protein>
    <submittedName>
        <fullName evidence="2">Uncharacterized protein</fullName>
    </submittedName>
</protein>
<name>A0A426ZAN3_ENSVE</name>
<proteinExistence type="predicted"/>